<keyword evidence="2" id="KW-0963">Cytoplasm</keyword>
<organism evidence="6 7">
    <name type="scientific">Halomonas campaniensis</name>
    <dbReference type="NCBI Taxonomy" id="213554"/>
    <lineage>
        <taxon>Bacteria</taxon>
        <taxon>Pseudomonadati</taxon>
        <taxon>Pseudomonadota</taxon>
        <taxon>Gammaproteobacteria</taxon>
        <taxon>Oceanospirillales</taxon>
        <taxon>Halomonadaceae</taxon>
        <taxon>Halomonas</taxon>
    </lineage>
</organism>
<keyword evidence="7" id="KW-1185">Reference proteome</keyword>
<dbReference type="Gene3D" id="1.20.58.380">
    <property type="entry name" value="Flagellar protein flit"/>
    <property type="match status" value="1"/>
</dbReference>
<evidence type="ECO:0000313" key="6">
    <source>
        <dbReference type="EMBL" id="MBB3329735.1"/>
    </source>
</evidence>
<accession>A0A7W5P9L3</accession>
<dbReference type="AlphaFoldDB" id="A0A7W5P9L3"/>
<evidence type="ECO:0000256" key="5">
    <source>
        <dbReference type="ARBA" id="ARBA00093797"/>
    </source>
</evidence>
<keyword evidence="6" id="KW-0282">Flagellum</keyword>
<proteinExistence type="predicted"/>
<name>A0A7W5P9L3_9GAMM</name>
<dbReference type="RefSeq" id="WP_183329816.1">
    <property type="nucleotide sequence ID" value="NZ_JACHZF010000003.1"/>
</dbReference>
<evidence type="ECO:0000256" key="3">
    <source>
        <dbReference type="ARBA" id="ARBA00022795"/>
    </source>
</evidence>
<keyword evidence="6" id="KW-0969">Cilium</keyword>
<dbReference type="Pfam" id="PF05400">
    <property type="entry name" value="FliT"/>
    <property type="match status" value="1"/>
</dbReference>
<evidence type="ECO:0000256" key="1">
    <source>
        <dbReference type="ARBA" id="ARBA00004514"/>
    </source>
</evidence>
<gene>
    <name evidence="6" type="ORF">BDK63_000575</name>
</gene>
<dbReference type="InterPro" id="IPR008622">
    <property type="entry name" value="FliT"/>
</dbReference>
<comment type="caution">
    <text evidence="6">The sequence shown here is derived from an EMBL/GenBank/DDBJ whole genome shotgun (WGS) entry which is preliminary data.</text>
</comment>
<dbReference type="EMBL" id="JACHZF010000003">
    <property type="protein sequence ID" value="MBB3329735.1"/>
    <property type="molecule type" value="Genomic_DNA"/>
</dbReference>
<evidence type="ECO:0000256" key="2">
    <source>
        <dbReference type="ARBA" id="ARBA00022490"/>
    </source>
</evidence>
<protein>
    <recommendedName>
        <fullName evidence="5">Flagellar protein FliT</fullName>
    </recommendedName>
</protein>
<keyword evidence="4" id="KW-0143">Chaperone</keyword>
<keyword evidence="6" id="KW-0966">Cell projection</keyword>
<dbReference type="GO" id="GO:0044781">
    <property type="term" value="P:bacterial-type flagellum organization"/>
    <property type="evidence" value="ECO:0007669"/>
    <property type="project" value="UniProtKB-KW"/>
</dbReference>
<dbReference type="Proteomes" id="UP000553442">
    <property type="component" value="Unassembled WGS sequence"/>
</dbReference>
<sequence>MPAQVPPRDDCTRQDVLVGAYESLLERSTRMLATVRAADWDGLVDQETQYVVQVERLSRLDAEQPLDDRRAARKAALLERILEQDLEIRQRLIERRDELDRLIGSSRKQLALSRAYGPQQGGATTIQAEQRFAKKVP</sequence>
<comment type="subcellular location">
    <subcellularLocation>
        <location evidence="1">Cytoplasm</location>
        <location evidence="1">Cytosol</location>
    </subcellularLocation>
</comment>
<evidence type="ECO:0000313" key="7">
    <source>
        <dbReference type="Proteomes" id="UP000553442"/>
    </source>
</evidence>
<keyword evidence="3" id="KW-1005">Bacterial flagellum biogenesis</keyword>
<evidence type="ECO:0000256" key="4">
    <source>
        <dbReference type="ARBA" id="ARBA00023186"/>
    </source>
</evidence>
<reference evidence="6 7" key="1">
    <citation type="submission" date="2020-08" db="EMBL/GenBank/DDBJ databases">
        <title>Genomic Encyclopedia of Archaeal and Bacterial Type Strains, Phase II (KMG-II): from individual species to whole genera.</title>
        <authorList>
            <person name="Goeker M."/>
        </authorList>
    </citation>
    <scope>NUCLEOTIDE SEQUENCE [LARGE SCALE GENOMIC DNA]</scope>
    <source>
        <strain evidence="6 7">5AG</strain>
    </source>
</reference>